<feature type="compositionally biased region" description="Basic and acidic residues" evidence="1">
    <location>
        <begin position="1"/>
        <end position="20"/>
    </location>
</feature>
<gene>
    <name evidence="2" type="ORF">AB6T85_00640</name>
</gene>
<dbReference type="EMBL" id="JBGFFX010000001">
    <property type="protein sequence ID" value="MEY8768947.1"/>
    <property type="molecule type" value="Genomic_DNA"/>
</dbReference>
<organism evidence="2 3">
    <name type="scientific">Erwinia aeris</name>
    <dbReference type="NCBI Taxonomy" id="3239803"/>
    <lineage>
        <taxon>Bacteria</taxon>
        <taxon>Pseudomonadati</taxon>
        <taxon>Pseudomonadota</taxon>
        <taxon>Gammaproteobacteria</taxon>
        <taxon>Enterobacterales</taxon>
        <taxon>Erwiniaceae</taxon>
        <taxon>Erwinia</taxon>
    </lineage>
</organism>
<dbReference type="Proteomes" id="UP001565243">
    <property type="component" value="Unassembled WGS sequence"/>
</dbReference>
<keyword evidence="3" id="KW-1185">Reference proteome</keyword>
<feature type="compositionally biased region" description="Basic and acidic residues" evidence="1">
    <location>
        <begin position="36"/>
        <end position="66"/>
    </location>
</feature>
<name>A0ABV4E234_9GAMM</name>
<protein>
    <submittedName>
        <fullName evidence="2">Uncharacterized protein</fullName>
    </submittedName>
</protein>
<evidence type="ECO:0000313" key="2">
    <source>
        <dbReference type="EMBL" id="MEY8768947.1"/>
    </source>
</evidence>
<comment type="caution">
    <text evidence="2">The sequence shown here is derived from an EMBL/GenBank/DDBJ whole genome shotgun (WGS) entry which is preliminary data.</text>
</comment>
<feature type="region of interest" description="Disordered" evidence="1">
    <location>
        <begin position="1"/>
        <end position="66"/>
    </location>
</feature>
<accession>A0ABV4E234</accession>
<reference evidence="2 3" key="1">
    <citation type="submission" date="2024-07" db="EMBL/GenBank/DDBJ databases">
        <authorList>
            <person name="Hebao G."/>
        </authorList>
    </citation>
    <scope>NUCLEOTIDE SEQUENCE [LARGE SCALE GENOMIC DNA]</scope>
    <source>
        <strain evidence="2 3">ACCC 02193</strain>
    </source>
</reference>
<dbReference type="RefSeq" id="WP_369894569.1">
    <property type="nucleotide sequence ID" value="NZ_JBGFFX010000001.1"/>
</dbReference>
<evidence type="ECO:0000313" key="3">
    <source>
        <dbReference type="Proteomes" id="UP001565243"/>
    </source>
</evidence>
<sequence length="66" mass="7513">MFKHETNKERKDEGDVHKGLPEAAPSAGNAYEEDDYPARDAPDEHGEVPRTRDDSQADKKDPYQEK</sequence>
<proteinExistence type="predicted"/>
<evidence type="ECO:0000256" key="1">
    <source>
        <dbReference type="SAM" id="MobiDB-lite"/>
    </source>
</evidence>